<evidence type="ECO:0000259" key="6">
    <source>
        <dbReference type="PROSITE" id="PS50927"/>
    </source>
</evidence>
<dbReference type="CDD" id="cd00028">
    <property type="entry name" value="B_lectin"/>
    <property type="match status" value="1"/>
</dbReference>
<evidence type="ECO:0000256" key="2">
    <source>
        <dbReference type="ARBA" id="ARBA00023157"/>
    </source>
</evidence>
<protein>
    <recommendedName>
        <fullName evidence="10">Bulb-type lectin domain-containing protein</fullName>
    </recommendedName>
</protein>
<dbReference type="InterPro" id="IPR036426">
    <property type="entry name" value="Bulb-type_lectin_dom_sf"/>
</dbReference>
<sequence length="558" mass="62815">MDWIEERGLFLLSKNSTFGFGFYTALDAHSYLLVVIHLKSSKVVWTANRGLLISDSDHFVFEKNGNVYLQRGDGVAWFTGTEGQRVTSMELMDSGNLVLLGDNGSILWQSFNYPTDTLLPGQEFVEGMRLKSFKKNTLYNYLEFKSGDLVLYAGYTTPQVYWSLANESRKTNNRVNGKVHSASLVSNSWNFYDQNRLLLWQFIFSDNSDPHAMWALTLGSDGAIGFYNFEKGKSVILEATKIPQNPCSVPEPCDRYYVCYFDNRCQCPPQLNTHFGCKPPVASTCNGSKNSAELFYVGEKLDYFALEFVTPFFKSNLNACKEACLGNCSCIVLFFENSTGRCFLFDQVGSLTRSREGSSGYISYMKVSVGERNSASSRNVGKEALLIAIIVIATVVAIACLLYVGIWYRRRWKKYLEFQQQNQDGDDFWDSLPGMPARYIFSDLCKATKNFSMLEEGRLREIIDPKLDINENDVRVVTAIKVALWCIQEEMQLRPPMTKVVQMLEGLCDVPDPPISSQSASRSMSSVIKWNGKECSSSGFVDDTSDAFLSDTGLSGPR</sequence>
<dbReference type="EMBL" id="JAAGAX010000010">
    <property type="protein sequence ID" value="KAF2299672.1"/>
    <property type="molecule type" value="Genomic_DNA"/>
</dbReference>
<dbReference type="PANTHER" id="PTHR47976">
    <property type="entry name" value="G-TYPE LECTIN S-RECEPTOR-LIKE SERINE/THREONINE-PROTEIN KINASE SD2-5"/>
    <property type="match status" value="1"/>
</dbReference>
<keyword evidence="2" id="KW-1015">Disulfide bond</keyword>
<dbReference type="Gene3D" id="1.10.510.10">
    <property type="entry name" value="Transferase(Phosphotransferase) domain 1"/>
    <property type="match status" value="1"/>
</dbReference>
<dbReference type="AlphaFoldDB" id="A0A6A6LE38"/>
<keyword evidence="5" id="KW-0812">Transmembrane</keyword>
<feature type="domain" description="Bulb-type lectin" evidence="6">
    <location>
        <begin position="1"/>
        <end position="112"/>
    </location>
</feature>
<gene>
    <name evidence="8" type="ORF">GH714_002303</name>
</gene>
<accession>A0A6A6LE38</accession>
<dbReference type="PANTHER" id="PTHR47976:SF115">
    <property type="entry name" value="RECEPTOR-LIKE SERINE_THREONINE-PROTEIN KINASE"/>
    <property type="match status" value="1"/>
</dbReference>
<organism evidence="8 9">
    <name type="scientific">Hevea brasiliensis</name>
    <name type="common">Para rubber tree</name>
    <name type="synonym">Siphonia brasiliensis</name>
    <dbReference type="NCBI Taxonomy" id="3981"/>
    <lineage>
        <taxon>Eukaryota</taxon>
        <taxon>Viridiplantae</taxon>
        <taxon>Streptophyta</taxon>
        <taxon>Embryophyta</taxon>
        <taxon>Tracheophyta</taxon>
        <taxon>Spermatophyta</taxon>
        <taxon>Magnoliopsida</taxon>
        <taxon>eudicotyledons</taxon>
        <taxon>Gunneridae</taxon>
        <taxon>Pentapetalae</taxon>
        <taxon>rosids</taxon>
        <taxon>fabids</taxon>
        <taxon>Malpighiales</taxon>
        <taxon>Euphorbiaceae</taxon>
        <taxon>Crotonoideae</taxon>
        <taxon>Micrandreae</taxon>
        <taxon>Hevea</taxon>
    </lineage>
</organism>
<reference evidence="8 9" key="1">
    <citation type="journal article" date="2020" name="Mol. Plant">
        <title>The Chromosome-Based Rubber Tree Genome Provides New Insights into Spurge Genome Evolution and Rubber Biosynthesis.</title>
        <authorList>
            <person name="Liu J."/>
            <person name="Shi C."/>
            <person name="Shi C.C."/>
            <person name="Li W."/>
            <person name="Zhang Q.J."/>
            <person name="Zhang Y."/>
            <person name="Li K."/>
            <person name="Lu H.F."/>
            <person name="Shi C."/>
            <person name="Zhu S.T."/>
            <person name="Xiao Z.Y."/>
            <person name="Nan H."/>
            <person name="Yue Y."/>
            <person name="Zhu X.G."/>
            <person name="Wu Y."/>
            <person name="Hong X.N."/>
            <person name="Fan G.Y."/>
            <person name="Tong Y."/>
            <person name="Zhang D."/>
            <person name="Mao C.L."/>
            <person name="Liu Y.L."/>
            <person name="Hao S.J."/>
            <person name="Liu W.Q."/>
            <person name="Lv M.Q."/>
            <person name="Zhang H.B."/>
            <person name="Liu Y."/>
            <person name="Hu-Tang G.R."/>
            <person name="Wang J.P."/>
            <person name="Wang J.H."/>
            <person name="Sun Y.H."/>
            <person name="Ni S.B."/>
            <person name="Chen W.B."/>
            <person name="Zhang X.C."/>
            <person name="Jiao Y.N."/>
            <person name="Eichler E.E."/>
            <person name="Li G.H."/>
            <person name="Liu X."/>
            <person name="Gao L.Z."/>
        </authorList>
    </citation>
    <scope>NUCLEOTIDE SEQUENCE [LARGE SCALE GENOMIC DNA]</scope>
    <source>
        <strain evidence="9">cv. GT1</strain>
        <tissue evidence="8">Leaf</tissue>
    </source>
</reference>
<dbReference type="CDD" id="cd01098">
    <property type="entry name" value="PAN_AP_plant"/>
    <property type="match status" value="1"/>
</dbReference>
<keyword evidence="3" id="KW-0325">Glycoprotein</keyword>
<evidence type="ECO:0000259" key="7">
    <source>
        <dbReference type="PROSITE" id="PS50948"/>
    </source>
</evidence>
<dbReference type="SMART" id="SM00108">
    <property type="entry name" value="B_lectin"/>
    <property type="match status" value="1"/>
</dbReference>
<dbReference type="PROSITE" id="PS50948">
    <property type="entry name" value="PAN"/>
    <property type="match status" value="1"/>
</dbReference>
<evidence type="ECO:0000313" key="9">
    <source>
        <dbReference type="Proteomes" id="UP000467840"/>
    </source>
</evidence>
<evidence type="ECO:0000256" key="3">
    <source>
        <dbReference type="ARBA" id="ARBA00023180"/>
    </source>
</evidence>
<dbReference type="InterPro" id="IPR001480">
    <property type="entry name" value="Bulb-type_lectin_dom"/>
</dbReference>
<dbReference type="SUPFAM" id="SSF51110">
    <property type="entry name" value="alpha-D-mannose-specific plant lectins"/>
    <property type="match status" value="1"/>
</dbReference>
<name>A0A6A6LE38_HEVBR</name>
<keyword evidence="5" id="KW-0472">Membrane</keyword>
<keyword evidence="9" id="KW-1185">Reference proteome</keyword>
<feature type="domain" description="Apple" evidence="7">
    <location>
        <begin position="285"/>
        <end position="368"/>
    </location>
</feature>
<keyword evidence="1" id="KW-0732">Signal</keyword>
<proteinExistence type="predicted"/>
<evidence type="ECO:0008006" key="10">
    <source>
        <dbReference type="Google" id="ProtNLM"/>
    </source>
</evidence>
<feature type="region of interest" description="Disordered" evidence="4">
    <location>
        <begin position="536"/>
        <end position="558"/>
    </location>
</feature>
<dbReference type="Gene3D" id="2.90.10.10">
    <property type="entry name" value="Bulb-type lectin domain"/>
    <property type="match status" value="1"/>
</dbReference>
<dbReference type="Proteomes" id="UP000467840">
    <property type="component" value="Chromosome 4"/>
</dbReference>
<keyword evidence="5" id="KW-1133">Transmembrane helix</keyword>
<feature type="transmembrane region" description="Helical" evidence="5">
    <location>
        <begin position="384"/>
        <end position="408"/>
    </location>
</feature>
<comment type="caution">
    <text evidence="8">The sequence shown here is derived from an EMBL/GenBank/DDBJ whole genome shotgun (WGS) entry which is preliminary data.</text>
</comment>
<evidence type="ECO:0000313" key="8">
    <source>
        <dbReference type="EMBL" id="KAF2299672.1"/>
    </source>
</evidence>
<evidence type="ECO:0000256" key="5">
    <source>
        <dbReference type="SAM" id="Phobius"/>
    </source>
</evidence>
<dbReference type="InterPro" id="IPR051343">
    <property type="entry name" value="G-type_lectin_kinases/EP1-like"/>
</dbReference>
<dbReference type="PROSITE" id="PS50927">
    <property type="entry name" value="BULB_LECTIN"/>
    <property type="match status" value="1"/>
</dbReference>
<evidence type="ECO:0000256" key="1">
    <source>
        <dbReference type="ARBA" id="ARBA00022729"/>
    </source>
</evidence>
<dbReference type="InterPro" id="IPR003609">
    <property type="entry name" value="Pan_app"/>
</dbReference>
<evidence type="ECO:0000256" key="4">
    <source>
        <dbReference type="SAM" id="MobiDB-lite"/>
    </source>
</evidence>
<dbReference type="Pfam" id="PF01453">
    <property type="entry name" value="B_lectin"/>
    <property type="match status" value="1"/>
</dbReference>